<proteinExistence type="predicted"/>
<dbReference type="Gene3D" id="3.60.20.10">
    <property type="entry name" value="Glutamine Phosphoribosylpyrophosphate, subunit 1, domain 1"/>
    <property type="match status" value="1"/>
</dbReference>
<dbReference type="SUPFAM" id="SSF56235">
    <property type="entry name" value="N-terminal nucleophile aminohydrolases (Ntn hydrolases)"/>
    <property type="match status" value="1"/>
</dbReference>
<protein>
    <submittedName>
        <fullName evidence="5">Multi-domain containing protein</fullName>
    </submittedName>
</protein>
<dbReference type="InterPro" id="IPR029055">
    <property type="entry name" value="Ntn_hydrolases_N"/>
</dbReference>
<evidence type="ECO:0000256" key="4">
    <source>
        <dbReference type="ARBA" id="ARBA00023242"/>
    </source>
</evidence>
<accession>A0ABQ5JZV1</accession>
<comment type="caution">
    <text evidence="5">The sequence shown here is derived from an EMBL/GenBank/DDBJ whole genome shotgun (WGS) entry which is preliminary data.</text>
</comment>
<dbReference type="InterPro" id="IPR033811">
    <property type="entry name" value="Proteasome_beta_3"/>
</dbReference>
<dbReference type="InterPro" id="IPR023333">
    <property type="entry name" value="Proteasome_suB-type"/>
</dbReference>
<evidence type="ECO:0000256" key="2">
    <source>
        <dbReference type="ARBA" id="ARBA00022490"/>
    </source>
</evidence>
<name>A0ABQ5JZV1_9EUKA</name>
<keyword evidence="4" id="KW-0539">Nucleus</keyword>
<dbReference type="PANTHER" id="PTHR32194">
    <property type="entry name" value="METALLOPROTEASE TLDD"/>
    <property type="match status" value="1"/>
</dbReference>
<dbReference type="InterPro" id="IPR001353">
    <property type="entry name" value="Proteasome_sua/b"/>
</dbReference>
<dbReference type="PROSITE" id="PS51476">
    <property type="entry name" value="PROTEASOME_BETA_2"/>
    <property type="match status" value="1"/>
</dbReference>
<keyword evidence="2" id="KW-0963">Cytoplasm</keyword>
<dbReference type="Pfam" id="PF00227">
    <property type="entry name" value="Proteasome"/>
    <property type="match status" value="1"/>
</dbReference>
<dbReference type="PANTHER" id="PTHR32194:SF10">
    <property type="entry name" value="PROTEASOME SUBUNIT BETA TYPE-3"/>
    <property type="match status" value="1"/>
</dbReference>
<evidence type="ECO:0000313" key="6">
    <source>
        <dbReference type="Proteomes" id="UP001057375"/>
    </source>
</evidence>
<comment type="subcellular location">
    <subcellularLocation>
        <location evidence="1">Nucleus</location>
    </subcellularLocation>
</comment>
<reference evidence="5" key="1">
    <citation type="submission" date="2022-03" db="EMBL/GenBank/DDBJ databases">
        <title>Draft genome sequence of Aduncisulcus paluster, a free-living microaerophilic Fornicata.</title>
        <authorList>
            <person name="Yuyama I."/>
            <person name="Kume K."/>
            <person name="Tamura T."/>
            <person name="Inagaki Y."/>
            <person name="Hashimoto T."/>
        </authorList>
    </citation>
    <scope>NUCLEOTIDE SEQUENCE</scope>
    <source>
        <strain evidence="5">NY0171</strain>
    </source>
</reference>
<gene>
    <name evidence="5" type="ORF">ADUPG1_012566</name>
</gene>
<organism evidence="5 6">
    <name type="scientific">Aduncisulcus paluster</name>
    <dbReference type="NCBI Taxonomy" id="2918883"/>
    <lineage>
        <taxon>Eukaryota</taxon>
        <taxon>Metamonada</taxon>
        <taxon>Carpediemonas-like organisms</taxon>
        <taxon>Aduncisulcus</taxon>
    </lineage>
</organism>
<dbReference type="Proteomes" id="UP001057375">
    <property type="component" value="Unassembled WGS sequence"/>
</dbReference>
<sequence length="205" mass="22728">MSNPFTLNGGTVLSMKGKNCVVILCDTRLGSQYETVSTSFPKIFKMNPRVFFGLAGLASDVITLHHKLRFHVNLFQLKQERSMPPHVFSKLVSTTLYEKRFGSFFAQPIIAGLHDDGSPFISSMDSIGATTEPEDFVVAGTGADYVTGACEKYWEKDMEPRQLLKVADKCLQAGVNRDAFSGWGGVAYLITPEGVEKFDLKMRQD</sequence>
<evidence type="ECO:0000256" key="1">
    <source>
        <dbReference type="ARBA" id="ARBA00004123"/>
    </source>
</evidence>
<dbReference type="EMBL" id="BQXS01012490">
    <property type="protein sequence ID" value="GKT23880.1"/>
    <property type="molecule type" value="Genomic_DNA"/>
</dbReference>
<evidence type="ECO:0000313" key="5">
    <source>
        <dbReference type="EMBL" id="GKT23880.1"/>
    </source>
</evidence>
<keyword evidence="6" id="KW-1185">Reference proteome</keyword>
<keyword evidence="3" id="KW-0647">Proteasome</keyword>
<dbReference type="CDD" id="cd03759">
    <property type="entry name" value="proteasome_beta_type_3"/>
    <property type="match status" value="1"/>
</dbReference>
<evidence type="ECO:0000256" key="3">
    <source>
        <dbReference type="ARBA" id="ARBA00022942"/>
    </source>
</evidence>